<dbReference type="InterPro" id="IPR008979">
    <property type="entry name" value="Galactose-bd-like_sf"/>
</dbReference>
<evidence type="ECO:0000259" key="2">
    <source>
        <dbReference type="Pfam" id="PF13810"/>
    </source>
</evidence>
<protein>
    <recommendedName>
        <fullName evidence="2">DUF4185 domain-containing protein</fullName>
    </recommendedName>
</protein>
<feature type="signal peptide" evidence="1">
    <location>
        <begin position="1"/>
        <end position="26"/>
    </location>
</feature>
<accession>A0ABN2HS90</accession>
<comment type="caution">
    <text evidence="3">The sequence shown here is derived from an EMBL/GenBank/DDBJ whole genome shotgun (WGS) entry which is preliminary data.</text>
</comment>
<dbReference type="Proteomes" id="UP001500618">
    <property type="component" value="Unassembled WGS sequence"/>
</dbReference>
<sequence length="517" mass="55471">MPRKAGWLLAVVGLVATALSALPAQAATAPTTATLVAKLTGPGSINQTDTKYQFKATDLGISWENNTGQILTAFGDSYGPGWIGPGAGVGDPATLDWRCNALAHSTDHHLADGMTFTDMVTDRPGHAKQLLPCRKDSNDAGGEVTVIPTAGVSVGNRNYISYMSVRHWGAAGAWETNYAGVAYSDDNGQNWTQPTTAHWPNNSAATDPFQMNAYVHRDGFVYMFGTPSGRLGDVHLARVPENSALTPAAYQYWTGIAWKTGADTQAVPVVTGPAGELSVQYNQYTHKWLMMYLIDSRGLIVLREAPSPTGPWSGARTVVSSVDYPALYGGFMHPWSSGPDLYFTMSQWNPYNVFLMHTTLTQDGRPANLVTDPGFEGQSANSAAVPWISGGKAGVDRSAGFAHSGANNGWVRNDSGWNNLYQTVSVMPNTTYQLTGWVRTSANNTAGYFGARTTGGTVVSEQKFGNLAGYSQLKVTVNSGQQSQLQLYTGLWANNGDTWLQVDDISLTPTSCPPHHQ</sequence>
<feature type="domain" description="DUF4185" evidence="2">
    <location>
        <begin position="44"/>
        <end position="357"/>
    </location>
</feature>
<evidence type="ECO:0000313" key="3">
    <source>
        <dbReference type="EMBL" id="GAA1692616.1"/>
    </source>
</evidence>
<dbReference type="SUPFAM" id="SSF49785">
    <property type="entry name" value="Galactose-binding domain-like"/>
    <property type="match status" value="1"/>
</dbReference>
<organism evidence="3 4">
    <name type="scientific">Fodinicola feengrottensis</name>
    <dbReference type="NCBI Taxonomy" id="435914"/>
    <lineage>
        <taxon>Bacteria</taxon>
        <taxon>Bacillati</taxon>
        <taxon>Actinomycetota</taxon>
        <taxon>Actinomycetes</taxon>
        <taxon>Mycobacteriales</taxon>
        <taxon>Fodinicola</taxon>
    </lineage>
</organism>
<dbReference type="RefSeq" id="WP_279580851.1">
    <property type="nucleotide sequence ID" value="NZ_BAAANY010000019.1"/>
</dbReference>
<dbReference type="Gene3D" id="2.60.120.260">
    <property type="entry name" value="Galactose-binding domain-like"/>
    <property type="match status" value="1"/>
</dbReference>
<feature type="chain" id="PRO_5046176084" description="DUF4185 domain-containing protein" evidence="1">
    <location>
        <begin position="27"/>
        <end position="517"/>
    </location>
</feature>
<keyword evidence="4" id="KW-1185">Reference proteome</keyword>
<dbReference type="Pfam" id="PF13810">
    <property type="entry name" value="DUF4185"/>
    <property type="match status" value="1"/>
</dbReference>
<dbReference type="InterPro" id="IPR025442">
    <property type="entry name" value="DUF4185"/>
</dbReference>
<gene>
    <name evidence="3" type="ORF">GCM10009765_47420</name>
</gene>
<dbReference type="EMBL" id="BAAANY010000019">
    <property type="protein sequence ID" value="GAA1692616.1"/>
    <property type="molecule type" value="Genomic_DNA"/>
</dbReference>
<keyword evidence="1" id="KW-0732">Signal</keyword>
<evidence type="ECO:0000313" key="4">
    <source>
        <dbReference type="Proteomes" id="UP001500618"/>
    </source>
</evidence>
<reference evidence="3 4" key="1">
    <citation type="journal article" date="2019" name="Int. J. Syst. Evol. Microbiol.">
        <title>The Global Catalogue of Microorganisms (GCM) 10K type strain sequencing project: providing services to taxonomists for standard genome sequencing and annotation.</title>
        <authorList>
            <consortium name="The Broad Institute Genomics Platform"/>
            <consortium name="The Broad Institute Genome Sequencing Center for Infectious Disease"/>
            <person name="Wu L."/>
            <person name="Ma J."/>
        </authorList>
    </citation>
    <scope>NUCLEOTIDE SEQUENCE [LARGE SCALE GENOMIC DNA]</scope>
    <source>
        <strain evidence="3 4">JCM 14718</strain>
    </source>
</reference>
<evidence type="ECO:0000256" key="1">
    <source>
        <dbReference type="SAM" id="SignalP"/>
    </source>
</evidence>
<proteinExistence type="predicted"/>
<name>A0ABN2HS90_9ACTN</name>